<dbReference type="InterPro" id="IPR001196">
    <property type="entry name" value="Ribosomal_uL15_CS"/>
</dbReference>
<dbReference type="PANTHER" id="PTHR11721:SF3">
    <property type="entry name" value="LARGE RIBOSOMAL SUBUNIT PROTEIN UL15"/>
    <property type="match status" value="1"/>
</dbReference>
<reference evidence="7 8" key="1">
    <citation type="submission" date="2023-08" db="EMBL/GenBank/DDBJ databases">
        <title>Annotated Genome Sequence of Vanrija albida AlHP1.</title>
        <authorList>
            <person name="Herzog R."/>
        </authorList>
    </citation>
    <scope>NUCLEOTIDE SEQUENCE [LARGE SCALE GENOMIC DNA]</scope>
    <source>
        <strain evidence="7 8">AlHP1</strain>
    </source>
</reference>
<keyword evidence="3 4" id="KW-0687">Ribonucleoprotein</keyword>
<evidence type="ECO:0000313" key="7">
    <source>
        <dbReference type="EMBL" id="KAL1405498.1"/>
    </source>
</evidence>
<feature type="domain" description="Large ribosomal subunit protein uL15/eL18" evidence="6">
    <location>
        <begin position="89"/>
        <end position="155"/>
    </location>
</feature>
<evidence type="ECO:0000256" key="5">
    <source>
        <dbReference type="SAM" id="MobiDB-lite"/>
    </source>
</evidence>
<feature type="region of interest" description="Disordered" evidence="5">
    <location>
        <begin position="26"/>
        <end position="57"/>
    </location>
</feature>
<dbReference type="InterPro" id="IPR030878">
    <property type="entry name" value="Ribosomal_uL15"/>
</dbReference>
<dbReference type="HAMAP" id="MF_01341">
    <property type="entry name" value="Ribosomal_uL15"/>
    <property type="match status" value="1"/>
</dbReference>
<keyword evidence="2 4" id="KW-0689">Ribosomal protein</keyword>
<dbReference type="EMBL" id="JBBXJM010000007">
    <property type="protein sequence ID" value="KAL1405498.1"/>
    <property type="molecule type" value="Genomic_DNA"/>
</dbReference>
<name>A0ABR3PTR1_9TREE</name>
<gene>
    <name evidence="7" type="primary">RPL28</name>
    <name evidence="7" type="ORF">Q8F55_009134</name>
</gene>
<feature type="compositionally biased region" description="Basic residues" evidence="5">
    <location>
        <begin position="39"/>
        <end position="48"/>
    </location>
</feature>
<dbReference type="PANTHER" id="PTHR11721">
    <property type="entry name" value="60S RIBOSOMAL PROTEIN L27A"/>
    <property type="match status" value="1"/>
</dbReference>
<dbReference type="Gene3D" id="3.100.10.10">
    <property type="match status" value="1"/>
</dbReference>
<dbReference type="EC" id="3.6.4.13" evidence="7"/>
<dbReference type="RefSeq" id="XP_069205442.1">
    <property type="nucleotide sequence ID" value="XM_069357505.1"/>
</dbReference>
<comment type="caution">
    <text evidence="7">The sequence shown here is derived from an EMBL/GenBank/DDBJ whole genome shotgun (WGS) entry which is preliminary data.</text>
</comment>
<protein>
    <submittedName>
        <fullName evidence="7">60S ribosomal protein L28</fullName>
        <ecNumber evidence="7">3.6.4.13</ecNumber>
    </submittedName>
</protein>
<dbReference type="InterPro" id="IPR036227">
    <property type="entry name" value="Ribosomal_uL15/eL18_sf"/>
</dbReference>
<dbReference type="GO" id="GO:0003724">
    <property type="term" value="F:RNA helicase activity"/>
    <property type="evidence" value="ECO:0007669"/>
    <property type="project" value="UniProtKB-EC"/>
</dbReference>
<keyword evidence="7" id="KW-0378">Hydrolase</keyword>
<organism evidence="7 8">
    <name type="scientific">Vanrija albida</name>
    <dbReference type="NCBI Taxonomy" id="181172"/>
    <lineage>
        <taxon>Eukaryota</taxon>
        <taxon>Fungi</taxon>
        <taxon>Dikarya</taxon>
        <taxon>Basidiomycota</taxon>
        <taxon>Agaricomycotina</taxon>
        <taxon>Tremellomycetes</taxon>
        <taxon>Trichosporonales</taxon>
        <taxon>Trichosporonaceae</taxon>
        <taxon>Vanrija</taxon>
    </lineage>
</organism>
<accession>A0ABR3PTR1</accession>
<dbReference type="GO" id="GO:0005840">
    <property type="term" value="C:ribosome"/>
    <property type="evidence" value="ECO:0007669"/>
    <property type="project" value="UniProtKB-KW"/>
</dbReference>
<dbReference type="SUPFAM" id="SSF52080">
    <property type="entry name" value="Ribosomal proteins L15p and L18e"/>
    <property type="match status" value="1"/>
</dbReference>
<keyword evidence="8" id="KW-1185">Reference proteome</keyword>
<evidence type="ECO:0000256" key="1">
    <source>
        <dbReference type="ARBA" id="ARBA00007320"/>
    </source>
</evidence>
<evidence type="ECO:0000256" key="2">
    <source>
        <dbReference type="ARBA" id="ARBA00022980"/>
    </source>
</evidence>
<dbReference type="GeneID" id="95990177"/>
<dbReference type="Proteomes" id="UP001565368">
    <property type="component" value="Unassembled WGS sequence"/>
</dbReference>
<comment type="similarity">
    <text evidence="1 4">Belongs to the universal ribosomal protein uL15 family.</text>
</comment>
<sequence>MRRAVSLCFQNVAKSVLKMPTRFSNTRKHRGHVSAGHGRVGKHRKHPGGRGLAGGQHHHRTNFDKVPAYAPTVGQRHYHLLRNHYYRPTINLDKLISLPEAQVEAPAGSVPVVDLVHLGHFKLLGKGRIEKPLIVKTRFVSALAEKKIKEAGGVVKLVA</sequence>
<dbReference type="InterPro" id="IPR021131">
    <property type="entry name" value="Ribosomal_uL15/eL18"/>
</dbReference>
<dbReference type="PROSITE" id="PS00475">
    <property type="entry name" value="RIBOSOMAL_L15"/>
    <property type="match status" value="1"/>
</dbReference>
<evidence type="ECO:0000256" key="4">
    <source>
        <dbReference type="RuleBase" id="RU003888"/>
    </source>
</evidence>
<evidence type="ECO:0000259" key="6">
    <source>
        <dbReference type="Pfam" id="PF00828"/>
    </source>
</evidence>
<evidence type="ECO:0000313" key="8">
    <source>
        <dbReference type="Proteomes" id="UP001565368"/>
    </source>
</evidence>
<evidence type="ECO:0000256" key="3">
    <source>
        <dbReference type="ARBA" id="ARBA00023274"/>
    </source>
</evidence>
<proteinExistence type="inferred from homology"/>
<dbReference type="Pfam" id="PF00828">
    <property type="entry name" value="Ribosomal_L27A"/>
    <property type="match status" value="1"/>
</dbReference>
<dbReference type="GO" id="GO:0016787">
    <property type="term" value="F:hydrolase activity"/>
    <property type="evidence" value="ECO:0007669"/>
    <property type="project" value="UniProtKB-KW"/>
</dbReference>